<evidence type="ECO:0000313" key="2">
    <source>
        <dbReference type="Proteomes" id="UP000272490"/>
    </source>
</evidence>
<accession>A0A3P3QW13</accession>
<dbReference type="EMBL" id="RRCO01000003">
    <property type="protein sequence ID" value="RRJ25462.1"/>
    <property type="molecule type" value="Genomic_DNA"/>
</dbReference>
<protein>
    <submittedName>
        <fullName evidence="1">Uncharacterized protein</fullName>
    </submittedName>
</protein>
<gene>
    <name evidence="1" type="ORF">EHV10_07395</name>
</gene>
<evidence type="ECO:0000313" key="1">
    <source>
        <dbReference type="EMBL" id="RRJ25462.1"/>
    </source>
</evidence>
<organism evidence="1 2">
    <name type="scientific">Lachnoanaerobaculum gingivalis</name>
    <dbReference type="NCBI Taxonomy" id="2490855"/>
    <lineage>
        <taxon>Bacteria</taxon>
        <taxon>Bacillati</taxon>
        <taxon>Bacillota</taxon>
        <taxon>Clostridia</taxon>
        <taxon>Lachnospirales</taxon>
        <taxon>Lachnospiraceae</taxon>
        <taxon>Lachnoanaerobaculum</taxon>
    </lineage>
</organism>
<dbReference type="Proteomes" id="UP000272490">
    <property type="component" value="Unassembled WGS sequence"/>
</dbReference>
<proteinExistence type="predicted"/>
<dbReference type="OrthoDB" id="9886913at2"/>
<comment type="caution">
    <text evidence="1">The sequence shown here is derived from an EMBL/GenBank/DDBJ whole genome shotgun (WGS) entry which is preliminary data.</text>
</comment>
<keyword evidence="2" id="KW-1185">Reference proteome</keyword>
<dbReference type="PROSITE" id="PS51257">
    <property type="entry name" value="PROKAR_LIPOPROTEIN"/>
    <property type="match status" value="1"/>
</dbReference>
<name>A0A3P3QW13_9FIRM</name>
<reference evidence="1 2" key="1">
    <citation type="submission" date="2018-11" db="EMBL/GenBank/DDBJ databases">
        <title>Genome sequencing of Lachnoanaerobaculum sp. KCOM 2030 (= ChDC B114).</title>
        <authorList>
            <person name="Kook J.-K."/>
            <person name="Park S.-N."/>
            <person name="Lim Y.K."/>
        </authorList>
    </citation>
    <scope>NUCLEOTIDE SEQUENCE [LARGE SCALE GENOMIC DNA]</scope>
    <source>
        <strain evidence="1 2">KCOM 2030</strain>
    </source>
</reference>
<dbReference type="AlphaFoldDB" id="A0A3P3QW13"/>
<sequence length="314" mass="36075">MRIICIFCVILIMSGCRSVTHKKEVQNHDVLETSDISTDNFEHTLKSDDFDFPVPEISCKIISSTKYKISLITTDSENLEKYYKKLKEGNWQVLRPATSGSPVSMYFNGFDGLVITDSKIDDVGNREVVIDYYNGKRDNSFEYIKKYEDIIRDFFSDDVIYAISEYDISEATTKLGLRGFYVYTDKIKPAKLIIDKYNNIILVNYDQFVISDIDSDGEDELITRLGYGFGRYIITLSAFKYNPKEMVMLCKTQYEQMGSLDMFIRENNGNVEVIAGKQKNGEIDVLGSYGNLEINNGVLRPKKKDIPFKILEEN</sequence>